<evidence type="ECO:0000313" key="3">
    <source>
        <dbReference type="Proteomes" id="UP000324222"/>
    </source>
</evidence>
<evidence type="ECO:0000313" key="2">
    <source>
        <dbReference type="EMBL" id="MPC37366.1"/>
    </source>
</evidence>
<dbReference type="AlphaFoldDB" id="A0A5B7EVZ7"/>
<feature type="compositionally biased region" description="Pro residues" evidence="1">
    <location>
        <begin position="8"/>
        <end position="34"/>
    </location>
</feature>
<feature type="region of interest" description="Disordered" evidence="1">
    <location>
        <begin position="78"/>
        <end position="104"/>
    </location>
</feature>
<accession>A0A5B7EVZ7</accession>
<proteinExistence type="predicted"/>
<sequence length="104" mass="11091">MDYYKISKPPPPPIPLPSSLQPPPPPPPPPPLPRVSPSTVHPAQHCATPLQVWGSRSGLWCFTAARCKARLSPMPAAATRTAHPLGNGPTRRGPQNATLGLHTF</sequence>
<evidence type="ECO:0000256" key="1">
    <source>
        <dbReference type="SAM" id="MobiDB-lite"/>
    </source>
</evidence>
<dbReference type="Proteomes" id="UP000324222">
    <property type="component" value="Unassembled WGS sequence"/>
</dbReference>
<name>A0A5B7EVZ7_PORTR</name>
<keyword evidence="3" id="KW-1185">Reference proteome</keyword>
<reference evidence="2 3" key="1">
    <citation type="submission" date="2019-05" db="EMBL/GenBank/DDBJ databases">
        <title>Another draft genome of Portunus trituberculatus and its Hox gene families provides insights of decapod evolution.</title>
        <authorList>
            <person name="Jeong J.-H."/>
            <person name="Song I."/>
            <person name="Kim S."/>
            <person name="Choi T."/>
            <person name="Kim D."/>
            <person name="Ryu S."/>
            <person name="Kim W."/>
        </authorList>
    </citation>
    <scope>NUCLEOTIDE SEQUENCE [LARGE SCALE GENOMIC DNA]</scope>
    <source>
        <tissue evidence="2">Muscle</tissue>
    </source>
</reference>
<dbReference type="EMBL" id="VSRR010003763">
    <property type="protein sequence ID" value="MPC37366.1"/>
    <property type="molecule type" value="Genomic_DNA"/>
</dbReference>
<comment type="caution">
    <text evidence="2">The sequence shown here is derived from an EMBL/GenBank/DDBJ whole genome shotgun (WGS) entry which is preliminary data.</text>
</comment>
<protein>
    <submittedName>
        <fullName evidence="2">Uncharacterized protein</fullName>
    </submittedName>
</protein>
<organism evidence="2 3">
    <name type="scientific">Portunus trituberculatus</name>
    <name type="common">Swimming crab</name>
    <name type="synonym">Neptunus trituberculatus</name>
    <dbReference type="NCBI Taxonomy" id="210409"/>
    <lineage>
        <taxon>Eukaryota</taxon>
        <taxon>Metazoa</taxon>
        <taxon>Ecdysozoa</taxon>
        <taxon>Arthropoda</taxon>
        <taxon>Crustacea</taxon>
        <taxon>Multicrustacea</taxon>
        <taxon>Malacostraca</taxon>
        <taxon>Eumalacostraca</taxon>
        <taxon>Eucarida</taxon>
        <taxon>Decapoda</taxon>
        <taxon>Pleocyemata</taxon>
        <taxon>Brachyura</taxon>
        <taxon>Eubrachyura</taxon>
        <taxon>Portunoidea</taxon>
        <taxon>Portunidae</taxon>
        <taxon>Portuninae</taxon>
        <taxon>Portunus</taxon>
    </lineage>
</organism>
<gene>
    <name evidence="2" type="ORF">E2C01_030840</name>
</gene>
<feature type="region of interest" description="Disordered" evidence="1">
    <location>
        <begin position="1"/>
        <end position="44"/>
    </location>
</feature>